<comment type="similarity">
    <text evidence="1">Belongs to the sigma-70 factor family. ECF subfamily.</text>
</comment>
<organism evidence="7 8">
    <name type="scientific">Pseudoprevotella muciniphila</name>
    <dbReference type="NCBI Taxonomy" id="2133944"/>
    <lineage>
        <taxon>Bacteria</taxon>
        <taxon>Pseudomonadati</taxon>
        <taxon>Bacteroidota</taxon>
        <taxon>Bacteroidia</taxon>
        <taxon>Bacteroidales</taxon>
        <taxon>Prevotellaceae</taxon>
        <taxon>Pseudoprevotella</taxon>
    </lineage>
</organism>
<proteinExistence type="inferred from homology"/>
<dbReference type="Pfam" id="PF04542">
    <property type="entry name" value="Sigma70_r2"/>
    <property type="match status" value="1"/>
</dbReference>
<dbReference type="Pfam" id="PF08281">
    <property type="entry name" value="Sigma70_r4_2"/>
    <property type="match status" value="1"/>
</dbReference>
<dbReference type="Gene3D" id="1.10.10.10">
    <property type="entry name" value="Winged helix-like DNA-binding domain superfamily/Winged helix DNA-binding domain"/>
    <property type="match status" value="1"/>
</dbReference>
<dbReference type="KEGG" id="alq:C7Y71_002370"/>
<dbReference type="PANTHER" id="PTHR43133:SF45">
    <property type="entry name" value="RNA POLYMERASE ECF-TYPE SIGMA FACTOR"/>
    <property type="match status" value="1"/>
</dbReference>
<gene>
    <name evidence="7" type="ORF">C7Y71_002370</name>
</gene>
<dbReference type="InterPro" id="IPR013325">
    <property type="entry name" value="RNA_pol_sigma_r2"/>
</dbReference>
<dbReference type="NCBIfam" id="TIGR02937">
    <property type="entry name" value="sigma70-ECF"/>
    <property type="match status" value="1"/>
</dbReference>
<protein>
    <submittedName>
        <fullName evidence="7">Sigma-70 family RNA polymerase sigma factor</fullName>
    </submittedName>
</protein>
<dbReference type="OrthoDB" id="1027298at2"/>
<evidence type="ECO:0000256" key="4">
    <source>
        <dbReference type="ARBA" id="ARBA00023163"/>
    </source>
</evidence>
<dbReference type="InterPro" id="IPR036388">
    <property type="entry name" value="WH-like_DNA-bd_sf"/>
</dbReference>
<evidence type="ECO:0000313" key="8">
    <source>
        <dbReference type="Proteomes" id="UP000249375"/>
    </source>
</evidence>
<accession>A0A5P8E4M9</accession>
<dbReference type="SUPFAM" id="SSF88659">
    <property type="entry name" value="Sigma3 and sigma4 domains of RNA polymerase sigma factors"/>
    <property type="match status" value="1"/>
</dbReference>
<dbReference type="RefSeq" id="WP_111898923.1">
    <property type="nucleotide sequence ID" value="NZ_CP033459.1"/>
</dbReference>
<dbReference type="SUPFAM" id="SSF88946">
    <property type="entry name" value="Sigma2 domain of RNA polymerase sigma factors"/>
    <property type="match status" value="1"/>
</dbReference>
<evidence type="ECO:0000259" key="5">
    <source>
        <dbReference type="Pfam" id="PF04542"/>
    </source>
</evidence>
<dbReference type="EMBL" id="CP033459">
    <property type="protein sequence ID" value="QFQ11963.1"/>
    <property type="molecule type" value="Genomic_DNA"/>
</dbReference>
<keyword evidence="2" id="KW-0805">Transcription regulation</keyword>
<reference evidence="7 8" key="1">
    <citation type="submission" date="2018-11" db="EMBL/GenBank/DDBJ databases">
        <authorList>
            <person name="Na S.W."/>
            <person name="Baik M."/>
        </authorList>
    </citation>
    <scope>NUCLEOTIDE SEQUENCE [LARGE SCALE GENOMIC DNA]</scope>
    <source>
        <strain evidence="7 8">E39</strain>
    </source>
</reference>
<dbReference type="InterPro" id="IPR013249">
    <property type="entry name" value="RNA_pol_sigma70_r4_t2"/>
</dbReference>
<dbReference type="InterPro" id="IPR007627">
    <property type="entry name" value="RNA_pol_sigma70_r2"/>
</dbReference>
<dbReference type="InterPro" id="IPR039425">
    <property type="entry name" value="RNA_pol_sigma-70-like"/>
</dbReference>
<dbReference type="GO" id="GO:0003677">
    <property type="term" value="F:DNA binding"/>
    <property type="evidence" value="ECO:0007669"/>
    <property type="project" value="InterPro"/>
</dbReference>
<evidence type="ECO:0000256" key="1">
    <source>
        <dbReference type="ARBA" id="ARBA00010641"/>
    </source>
</evidence>
<evidence type="ECO:0000259" key="6">
    <source>
        <dbReference type="Pfam" id="PF08281"/>
    </source>
</evidence>
<evidence type="ECO:0000256" key="2">
    <source>
        <dbReference type="ARBA" id="ARBA00023015"/>
    </source>
</evidence>
<feature type="domain" description="RNA polymerase sigma factor 70 region 4 type 2" evidence="6">
    <location>
        <begin position="121"/>
        <end position="173"/>
    </location>
</feature>
<feature type="domain" description="RNA polymerase sigma-70 region 2" evidence="5">
    <location>
        <begin position="24"/>
        <end position="91"/>
    </location>
</feature>
<dbReference type="InterPro" id="IPR013324">
    <property type="entry name" value="RNA_pol_sigma_r3/r4-like"/>
</dbReference>
<sequence length="181" mass="20587">MNANELKKVIDTAAAGREEGYRKLFSEFGGIVFSLISRMVGDTADAEELTQDVFLKLFGTLQHYQQQGVGFAAWIRRIAYNKAIDHLRRTRPNTISIDDVPGFQLSVENEENVNVSELKIEQLMQAIANLPEKDRTLLHLFYIDDLPLKEIAFITSTDSTTLAMRLSRIRQRLKKQLASTL</sequence>
<dbReference type="GO" id="GO:0006352">
    <property type="term" value="P:DNA-templated transcription initiation"/>
    <property type="evidence" value="ECO:0007669"/>
    <property type="project" value="InterPro"/>
</dbReference>
<evidence type="ECO:0000256" key="3">
    <source>
        <dbReference type="ARBA" id="ARBA00023082"/>
    </source>
</evidence>
<dbReference type="Proteomes" id="UP000249375">
    <property type="component" value="Chromosome"/>
</dbReference>
<dbReference type="GO" id="GO:0016987">
    <property type="term" value="F:sigma factor activity"/>
    <property type="evidence" value="ECO:0007669"/>
    <property type="project" value="UniProtKB-KW"/>
</dbReference>
<dbReference type="AlphaFoldDB" id="A0A5P8E4M9"/>
<dbReference type="InterPro" id="IPR014284">
    <property type="entry name" value="RNA_pol_sigma-70_dom"/>
</dbReference>
<name>A0A5P8E4M9_9BACT</name>
<dbReference type="Gene3D" id="1.10.1740.10">
    <property type="match status" value="1"/>
</dbReference>
<keyword evidence="8" id="KW-1185">Reference proteome</keyword>
<keyword evidence="3" id="KW-0731">Sigma factor</keyword>
<evidence type="ECO:0000313" key="7">
    <source>
        <dbReference type="EMBL" id="QFQ11963.1"/>
    </source>
</evidence>
<dbReference type="PANTHER" id="PTHR43133">
    <property type="entry name" value="RNA POLYMERASE ECF-TYPE SIGMA FACTO"/>
    <property type="match status" value="1"/>
</dbReference>
<keyword evidence="4" id="KW-0804">Transcription</keyword>